<protein>
    <submittedName>
        <fullName evidence="1">Uncharacterized protein</fullName>
    </submittedName>
</protein>
<evidence type="ECO:0000313" key="1">
    <source>
        <dbReference type="EMBL" id="MEQ2211389.1"/>
    </source>
</evidence>
<sequence>MVPFWPHKSSSSIHFHSYPFCSQSPSTSPCFGWRAQVTTGFYPNTLLPPKHTLARTHKHAADSAFLCSHHLHSCCFNVTVLEMKIVPAYALHTLWYAIL</sequence>
<evidence type="ECO:0000313" key="2">
    <source>
        <dbReference type="Proteomes" id="UP001434883"/>
    </source>
</evidence>
<reference evidence="1 2" key="1">
    <citation type="submission" date="2021-06" db="EMBL/GenBank/DDBJ databases">
        <authorList>
            <person name="Palmer J.M."/>
        </authorList>
    </citation>
    <scope>NUCLEOTIDE SEQUENCE [LARGE SCALE GENOMIC DNA]</scope>
    <source>
        <strain evidence="1 2">XC_2019</strain>
        <tissue evidence="1">Muscle</tissue>
    </source>
</reference>
<accession>A0ABV0RT60</accession>
<organism evidence="1 2">
    <name type="scientific">Xenoophorus captivus</name>
    <dbReference type="NCBI Taxonomy" id="1517983"/>
    <lineage>
        <taxon>Eukaryota</taxon>
        <taxon>Metazoa</taxon>
        <taxon>Chordata</taxon>
        <taxon>Craniata</taxon>
        <taxon>Vertebrata</taxon>
        <taxon>Euteleostomi</taxon>
        <taxon>Actinopterygii</taxon>
        <taxon>Neopterygii</taxon>
        <taxon>Teleostei</taxon>
        <taxon>Neoteleostei</taxon>
        <taxon>Acanthomorphata</taxon>
        <taxon>Ovalentaria</taxon>
        <taxon>Atherinomorphae</taxon>
        <taxon>Cyprinodontiformes</taxon>
        <taxon>Goodeidae</taxon>
        <taxon>Xenoophorus</taxon>
    </lineage>
</organism>
<name>A0ABV0RT60_9TELE</name>
<proteinExistence type="predicted"/>
<comment type="caution">
    <text evidence="1">The sequence shown here is derived from an EMBL/GenBank/DDBJ whole genome shotgun (WGS) entry which is preliminary data.</text>
</comment>
<dbReference type="Proteomes" id="UP001434883">
    <property type="component" value="Unassembled WGS sequence"/>
</dbReference>
<keyword evidence="2" id="KW-1185">Reference proteome</keyword>
<gene>
    <name evidence="1" type="ORF">XENOCAPTIV_029243</name>
</gene>
<dbReference type="EMBL" id="JAHRIN010058899">
    <property type="protein sequence ID" value="MEQ2211389.1"/>
    <property type="molecule type" value="Genomic_DNA"/>
</dbReference>